<dbReference type="AlphaFoldDB" id="A0AA38MF47"/>
<accession>A0AA38MF47</accession>
<gene>
    <name evidence="2" type="ORF">Zmor_013896</name>
</gene>
<evidence type="ECO:0000256" key="1">
    <source>
        <dbReference type="SAM" id="Coils"/>
    </source>
</evidence>
<feature type="coiled-coil region" evidence="1">
    <location>
        <begin position="78"/>
        <end position="105"/>
    </location>
</feature>
<organism evidence="2 3">
    <name type="scientific">Zophobas morio</name>
    <dbReference type="NCBI Taxonomy" id="2755281"/>
    <lineage>
        <taxon>Eukaryota</taxon>
        <taxon>Metazoa</taxon>
        <taxon>Ecdysozoa</taxon>
        <taxon>Arthropoda</taxon>
        <taxon>Hexapoda</taxon>
        <taxon>Insecta</taxon>
        <taxon>Pterygota</taxon>
        <taxon>Neoptera</taxon>
        <taxon>Endopterygota</taxon>
        <taxon>Coleoptera</taxon>
        <taxon>Polyphaga</taxon>
        <taxon>Cucujiformia</taxon>
        <taxon>Tenebrionidae</taxon>
        <taxon>Zophobas</taxon>
    </lineage>
</organism>
<name>A0AA38MF47_9CUCU</name>
<dbReference type="EMBL" id="JALNTZ010000004">
    <property type="protein sequence ID" value="KAJ3654725.1"/>
    <property type="molecule type" value="Genomic_DNA"/>
</dbReference>
<proteinExistence type="predicted"/>
<dbReference type="Proteomes" id="UP001168821">
    <property type="component" value="Unassembled WGS sequence"/>
</dbReference>
<evidence type="ECO:0000313" key="2">
    <source>
        <dbReference type="EMBL" id="KAJ3654725.1"/>
    </source>
</evidence>
<keyword evidence="3" id="KW-1185">Reference proteome</keyword>
<keyword evidence="1" id="KW-0175">Coiled coil</keyword>
<protein>
    <submittedName>
        <fullName evidence="2">Uncharacterized protein</fullName>
    </submittedName>
</protein>
<evidence type="ECO:0000313" key="3">
    <source>
        <dbReference type="Proteomes" id="UP001168821"/>
    </source>
</evidence>
<sequence>MEQPLVHAMCCRPLERFNHPTANVWKKEHKATALVITLRGTALEILQTLSKENRNTYSTLTTDLEFRFGDEHLKNVFAAQAKTRIQKAGESLQELEADVKRLVRLAYSDTRPSCSITSSKENHTTEISSTKYTGKLKTASTLGDVLAGKTKDPREVKIGSFTKGSSPTVPGKINGTCVQSRSILALKSQSCVEDS</sequence>
<dbReference type="PANTHER" id="PTHR45823">
    <property type="entry name" value="T-SNARE COILED-COIL HOMOLOGY DOMAIN-CONTAINING PROTEIN"/>
    <property type="match status" value="1"/>
</dbReference>
<dbReference type="PANTHER" id="PTHR45823:SF1">
    <property type="entry name" value="T-SNARE COILED-COIL HOMOLOGY DOMAIN-CONTAINING PROTEIN"/>
    <property type="match status" value="1"/>
</dbReference>
<reference evidence="2" key="1">
    <citation type="journal article" date="2023" name="G3 (Bethesda)">
        <title>Whole genome assemblies of Zophobas morio and Tenebrio molitor.</title>
        <authorList>
            <person name="Kaur S."/>
            <person name="Stinson S.A."/>
            <person name="diCenzo G.C."/>
        </authorList>
    </citation>
    <scope>NUCLEOTIDE SEQUENCE</scope>
    <source>
        <strain evidence="2">QUZm001</strain>
    </source>
</reference>
<comment type="caution">
    <text evidence="2">The sequence shown here is derived from an EMBL/GenBank/DDBJ whole genome shotgun (WGS) entry which is preliminary data.</text>
</comment>